<accession>A0A0L8HF34</accession>
<dbReference type="SUPFAM" id="SSF81296">
    <property type="entry name" value="E set domains"/>
    <property type="match status" value="1"/>
</dbReference>
<keyword evidence="3" id="KW-0964">Secreted</keyword>
<dbReference type="InterPro" id="IPR003172">
    <property type="entry name" value="ML_dom"/>
</dbReference>
<evidence type="ECO:0000313" key="5">
    <source>
        <dbReference type="EMBL" id="KOF87415.1"/>
    </source>
</evidence>
<dbReference type="STRING" id="37653.A0A0L8HF34"/>
<gene>
    <name evidence="5" type="ORF">OCBIM_22016884mg</name>
</gene>
<sequence length="109" mass="11931">MAVRTHASYSLPFTLSESPFVASREVTINSATVKVYGIINGINIPFPVSPADACKDSGLHCPLSPGITANYHYSMHVLPSYPSLLVIIKWLVMQEQAFVFCFEISALLV</sequence>
<comment type="similarity">
    <text evidence="2">Belongs to the NPC2 family.</text>
</comment>
<proteinExistence type="inferred from homology"/>
<reference evidence="5" key="1">
    <citation type="submission" date="2015-07" db="EMBL/GenBank/DDBJ databases">
        <title>MeaNS - Measles Nucleotide Surveillance Program.</title>
        <authorList>
            <person name="Tran T."/>
            <person name="Druce J."/>
        </authorList>
    </citation>
    <scope>NUCLEOTIDE SEQUENCE</scope>
    <source>
        <strain evidence="5">UCB-OBI-ISO-001</strain>
        <tissue evidence="5">Gonad</tissue>
    </source>
</reference>
<dbReference type="InterPro" id="IPR014756">
    <property type="entry name" value="Ig_E-set"/>
</dbReference>
<protein>
    <recommendedName>
        <fullName evidence="4">MD-2-related lipid-recognition domain-containing protein</fullName>
    </recommendedName>
</protein>
<feature type="domain" description="MD-2-related lipid-recognition" evidence="4">
    <location>
        <begin position="25"/>
        <end position="106"/>
    </location>
</feature>
<dbReference type="GO" id="GO:0005576">
    <property type="term" value="C:extracellular region"/>
    <property type="evidence" value="ECO:0007669"/>
    <property type="project" value="UniProtKB-SubCell"/>
</dbReference>
<dbReference type="FunFam" id="2.60.40.770:FF:000001">
    <property type="entry name" value="NPC intracellular cholesterol transporter 2"/>
    <property type="match status" value="1"/>
</dbReference>
<comment type="subcellular location">
    <subcellularLocation>
        <location evidence="1">Secreted</location>
    </subcellularLocation>
</comment>
<evidence type="ECO:0000256" key="3">
    <source>
        <dbReference type="ARBA" id="ARBA00022525"/>
    </source>
</evidence>
<name>A0A0L8HF34_OCTBM</name>
<dbReference type="Gene3D" id="2.60.40.770">
    <property type="match status" value="1"/>
</dbReference>
<organism evidence="5">
    <name type="scientific">Octopus bimaculoides</name>
    <name type="common">California two-spotted octopus</name>
    <dbReference type="NCBI Taxonomy" id="37653"/>
    <lineage>
        <taxon>Eukaryota</taxon>
        <taxon>Metazoa</taxon>
        <taxon>Spiralia</taxon>
        <taxon>Lophotrochozoa</taxon>
        <taxon>Mollusca</taxon>
        <taxon>Cephalopoda</taxon>
        <taxon>Coleoidea</taxon>
        <taxon>Octopodiformes</taxon>
        <taxon>Octopoda</taxon>
        <taxon>Incirrata</taxon>
        <taxon>Octopodidae</taxon>
        <taxon>Octopus</taxon>
    </lineage>
</organism>
<dbReference type="AlphaFoldDB" id="A0A0L8HF34"/>
<dbReference type="Pfam" id="PF02221">
    <property type="entry name" value="E1_DerP2_DerF2"/>
    <property type="match status" value="1"/>
</dbReference>
<dbReference type="EMBL" id="KQ418418">
    <property type="protein sequence ID" value="KOF87415.1"/>
    <property type="molecule type" value="Genomic_DNA"/>
</dbReference>
<dbReference type="OrthoDB" id="4937502at2759"/>
<evidence type="ECO:0000259" key="4">
    <source>
        <dbReference type="Pfam" id="PF02221"/>
    </source>
</evidence>
<evidence type="ECO:0000256" key="1">
    <source>
        <dbReference type="ARBA" id="ARBA00004613"/>
    </source>
</evidence>
<evidence type="ECO:0000256" key="2">
    <source>
        <dbReference type="ARBA" id="ARBA00006370"/>
    </source>
</evidence>